<evidence type="ECO:0000256" key="4">
    <source>
        <dbReference type="ARBA" id="ARBA00022574"/>
    </source>
</evidence>
<dbReference type="Proteomes" id="UP000031737">
    <property type="component" value="Unassembled WGS sequence"/>
</dbReference>
<dbReference type="InterPro" id="IPR015943">
    <property type="entry name" value="WD40/YVTN_repeat-like_dom_sf"/>
</dbReference>
<dbReference type="PROSITE" id="PS50082">
    <property type="entry name" value="WD_REPEATS_2"/>
    <property type="match status" value="4"/>
</dbReference>
<evidence type="ECO:0000313" key="14">
    <source>
        <dbReference type="EMBL" id="ESL11658.1"/>
    </source>
</evidence>
<evidence type="ECO:0000256" key="9">
    <source>
        <dbReference type="ARBA" id="ARBA00023273"/>
    </source>
</evidence>
<comment type="caution">
    <text evidence="14">The sequence shown here is derived from an EMBL/GenBank/DDBJ whole genome shotgun (WGS) entry which is preliminary data.</text>
</comment>
<feature type="repeat" description="WD" evidence="12">
    <location>
        <begin position="419"/>
        <end position="460"/>
    </location>
</feature>
<name>A0A061J8B2_TRYRA</name>
<dbReference type="PROSITE" id="PS50294">
    <property type="entry name" value="WD_REPEATS_REGION"/>
    <property type="match status" value="3"/>
</dbReference>
<evidence type="ECO:0000256" key="7">
    <source>
        <dbReference type="ARBA" id="ARBA00022980"/>
    </source>
</evidence>
<evidence type="ECO:0000256" key="2">
    <source>
        <dbReference type="ARBA" id="ARBA00004496"/>
    </source>
</evidence>
<keyword evidence="6" id="KW-0282">Flagellum</keyword>
<dbReference type="GO" id="GO:0005930">
    <property type="term" value="C:axoneme"/>
    <property type="evidence" value="ECO:0007669"/>
    <property type="project" value="UniProtKB-ARBA"/>
</dbReference>
<evidence type="ECO:0000256" key="10">
    <source>
        <dbReference type="ARBA" id="ARBA00029456"/>
    </source>
</evidence>
<dbReference type="Gene3D" id="2.130.10.10">
    <property type="entry name" value="YVTN repeat-like/Quinoprotein amine dehydrogenase"/>
    <property type="match status" value="3"/>
</dbReference>
<dbReference type="PANTHER" id="PTHR13720">
    <property type="entry name" value="WD-40 REPEAT PROTEIN"/>
    <property type="match status" value="1"/>
</dbReference>
<evidence type="ECO:0000256" key="3">
    <source>
        <dbReference type="ARBA" id="ARBA00022490"/>
    </source>
</evidence>
<dbReference type="FunFam" id="2.130.10.10:FF:000207">
    <property type="entry name" value="Cilia- and flagella-associated protein 52"/>
    <property type="match status" value="1"/>
</dbReference>
<reference evidence="14 15" key="1">
    <citation type="submission" date="2013-07" db="EMBL/GenBank/DDBJ databases">
        <authorList>
            <person name="Stoco P.H."/>
            <person name="Wagner G."/>
            <person name="Gerber A."/>
            <person name="Zaha A."/>
            <person name="Thompson C."/>
            <person name="Bartholomeu D.C."/>
            <person name="Luckemeyer D.D."/>
            <person name="Bahia D."/>
            <person name="Loreto E."/>
            <person name="Prestes E.B."/>
            <person name="Lima F.M."/>
            <person name="Rodrigues-Luiz G."/>
            <person name="Vallejo G.A."/>
            <person name="Filho J.F."/>
            <person name="Monteiro K.M."/>
            <person name="Tyler K.M."/>
            <person name="de Almeida L.G."/>
            <person name="Ortiz M.F."/>
            <person name="Siervo M.A."/>
            <person name="de Moraes M.H."/>
            <person name="Cunha O.L."/>
            <person name="Mendonca-Neto R."/>
            <person name="Silva R."/>
            <person name="Teixeira S.M."/>
            <person name="Murta S.M."/>
            <person name="Sincero T.C."/>
            <person name="Mendes T.A."/>
            <person name="Urmenyi T.P."/>
            <person name="Silva V.G."/>
            <person name="da Rocha W.D."/>
            <person name="Andersson B."/>
            <person name="Romanha A.J."/>
            <person name="Steindel M."/>
            <person name="de Vasconcelos A.T."/>
            <person name="Grisard E.C."/>
        </authorList>
    </citation>
    <scope>NUCLEOTIDE SEQUENCE [LARGE SCALE GENOMIC DNA]</scope>
    <source>
        <strain evidence="14 15">SC58</strain>
    </source>
</reference>
<dbReference type="InterPro" id="IPR019775">
    <property type="entry name" value="WD40_repeat_CS"/>
</dbReference>
<dbReference type="Pfam" id="PF23409">
    <property type="entry name" value="Beta-prop_EML"/>
    <property type="match status" value="1"/>
</dbReference>
<keyword evidence="3" id="KW-0963">Cytoplasm</keyword>
<keyword evidence="15" id="KW-1185">Reference proteome</keyword>
<dbReference type="FunFam" id="2.130.10.10:FF:001320">
    <property type="entry name" value="Predicted protein"/>
    <property type="match status" value="1"/>
</dbReference>
<keyword evidence="5" id="KW-0677">Repeat</keyword>
<feature type="repeat" description="WD" evidence="12">
    <location>
        <begin position="463"/>
        <end position="496"/>
    </location>
</feature>
<dbReference type="GO" id="GO:0005840">
    <property type="term" value="C:ribosome"/>
    <property type="evidence" value="ECO:0007669"/>
    <property type="project" value="UniProtKB-KW"/>
</dbReference>
<accession>A0A061J8B2</accession>
<keyword evidence="4 12" id="KW-0853">WD repeat</keyword>
<evidence type="ECO:0000256" key="1">
    <source>
        <dbReference type="ARBA" id="ARBA00004230"/>
    </source>
</evidence>
<organism evidence="14 15">
    <name type="scientific">Trypanosoma rangeli SC58</name>
    <dbReference type="NCBI Taxonomy" id="429131"/>
    <lineage>
        <taxon>Eukaryota</taxon>
        <taxon>Discoba</taxon>
        <taxon>Euglenozoa</taxon>
        <taxon>Kinetoplastea</taxon>
        <taxon>Metakinetoplastina</taxon>
        <taxon>Trypanosomatida</taxon>
        <taxon>Trypanosomatidae</taxon>
        <taxon>Trypanosoma</taxon>
        <taxon>Herpetosoma</taxon>
    </lineage>
</organism>
<keyword evidence="7" id="KW-0687">Ribonucleoprotein</keyword>
<dbReference type="SUPFAM" id="SSF50978">
    <property type="entry name" value="WD40 repeat-like"/>
    <property type="match status" value="1"/>
</dbReference>
<dbReference type="GO" id="GO:0031514">
    <property type="term" value="C:motile cilium"/>
    <property type="evidence" value="ECO:0007669"/>
    <property type="project" value="UniProtKB-SubCell"/>
</dbReference>
<keyword evidence="8" id="KW-0969">Cilium</keyword>
<dbReference type="InterPro" id="IPR036322">
    <property type="entry name" value="WD40_repeat_dom_sf"/>
</dbReference>
<keyword evidence="7" id="KW-0689">Ribosomal protein</keyword>
<protein>
    <recommendedName>
        <fullName evidence="11">Cilia- and flagella-associated protein 52</fullName>
    </recommendedName>
</protein>
<dbReference type="PROSITE" id="PS00678">
    <property type="entry name" value="WD_REPEATS_1"/>
    <property type="match status" value="2"/>
</dbReference>
<sequence>MAAKEYEKTARLTLESVIGFGGRIPISIIAHPDSEHLVYALGACIVIQKIDDRSASSFLYGHNDKISCITVSSSGRLIASGQVTHAGFQADVCIFDFDERRMVHRMLLHKVKVQALAFSKDEKYLVSIGGVDDKAVVVWDVSTGRPLCGAPAHHTESKAVAFFNSNSEKLITGGVGSLRVWTIDATDRKMSPDDVNMGNIRRCITTIAVEETDRYAYCGTTSGDVLCVLLERNSNTYKMSGPAKKLSGGITSMIVVRSGDVLVGSGSGEVTLLSKINLTVLKSVNVEGGVTGLAIVPQGYIVGTMESNVHLVEGGNFNAELRLTCHSNTVNDVVFPEGFSALFATCCGPDIRVWNATTCNELLRIQIAGLLCNCIQFTKDGSMIVSGWDDGKLRAFGPQSGKLVFAVNDAHKRDGIKNTSGGASGVTAVCVDSTSQRLVSGGADGLVRFWQVQGKTCALEASMKEHKATVNAVCISKNNMECVSASDDGSCIIWDLVRHVRRDVIYSQTRFRAVEYFVDESQLLTTGTNKTITWWDIVDCGAIREIPGSKTGELNSLSISTDGRFFVTGGNDRIVKVWSYDQGVCVAVGLAHSCNIQKVRISPDNKKIVSVGDEGAIMIWAVDDLDIPPLQKLVGE</sequence>
<dbReference type="SUPFAM" id="SSF50998">
    <property type="entry name" value="Quinoprotein alcohol dehydrogenase-like"/>
    <property type="match status" value="1"/>
</dbReference>
<evidence type="ECO:0000313" key="15">
    <source>
        <dbReference type="Proteomes" id="UP000031737"/>
    </source>
</evidence>
<dbReference type="VEuPathDB" id="TriTrypDB:TRSC58_00587"/>
<dbReference type="PANTHER" id="PTHR13720:SF14">
    <property type="entry name" value="CILIA- AND FLAGELLA-ASSOCIATED PROTEIN 52"/>
    <property type="match status" value="1"/>
</dbReference>
<dbReference type="EMBL" id="AUPL01000587">
    <property type="protein sequence ID" value="ESL11658.1"/>
    <property type="molecule type" value="Genomic_DNA"/>
</dbReference>
<evidence type="ECO:0000256" key="6">
    <source>
        <dbReference type="ARBA" id="ARBA00022846"/>
    </source>
</evidence>
<dbReference type="AlphaFoldDB" id="A0A061J8B2"/>
<dbReference type="InterPro" id="IPR001680">
    <property type="entry name" value="WD40_rpt"/>
</dbReference>
<dbReference type="SMART" id="SM00320">
    <property type="entry name" value="WD40"/>
    <property type="match status" value="10"/>
</dbReference>
<comment type="subcellular location">
    <subcellularLocation>
        <location evidence="1">Cell projection</location>
        <location evidence="1">Cilium</location>
        <location evidence="1">Flagellum</location>
    </subcellularLocation>
    <subcellularLocation>
        <location evidence="2">Cytoplasm</location>
    </subcellularLocation>
</comment>
<evidence type="ECO:0000256" key="12">
    <source>
        <dbReference type="PROSITE-ProRule" id="PRU00221"/>
    </source>
</evidence>
<feature type="domain" description="EML-like first beta-propeller" evidence="13">
    <location>
        <begin position="60"/>
        <end position="304"/>
    </location>
</feature>
<feature type="repeat" description="WD" evidence="12">
    <location>
        <begin position="589"/>
        <end position="620"/>
    </location>
</feature>
<dbReference type="InterPro" id="IPR055439">
    <property type="entry name" value="Beta-prop_EML_1st"/>
</dbReference>
<feature type="repeat" description="WD" evidence="12">
    <location>
        <begin position="547"/>
        <end position="588"/>
    </location>
</feature>
<dbReference type="FunFam" id="2.130.10.10:FF:000173">
    <property type="entry name" value="Cilia- and flagella-associated protein 52"/>
    <property type="match status" value="1"/>
</dbReference>
<gene>
    <name evidence="14" type="ORF">TRSC58_00587</name>
</gene>
<evidence type="ECO:0000256" key="5">
    <source>
        <dbReference type="ARBA" id="ARBA00022737"/>
    </source>
</evidence>
<evidence type="ECO:0000259" key="13">
    <source>
        <dbReference type="Pfam" id="PF23409"/>
    </source>
</evidence>
<evidence type="ECO:0000256" key="11">
    <source>
        <dbReference type="ARBA" id="ARBA00029552"/>
    </source>
</evidence>
<comment type="similarity">
    <text evidence="10">Belongs to the CFAP52 family.</text>
</comment>
<dbReference type="OrthoDB" id="6252103at2759"/>
<keyword evidence="9" id="KW-0966">Cell projection</keyword>
<evidence type="ECO:0000256" key="8">
    <source>
        <dbReference type="ARBA" id="ARBA00023069"/>
    </source>
</evidence>
<dbReference type="InterPro" id="IPR011047">
    <property type="entry name" value="Quinoprotein_ADH-like_sf"/>
</dbReference>
<proteinExistence type="inferred from homology"/>
<dbReference type="InterPro" id="IPR050630">
    <property type="entry name" value="WD_repeat_EMAP"/>
</dbReference>
<dbReference type="Pfam" id="PF00400">
    <property type="entry name" value="WD40"/>
    <property type="match status" value="4"/>
</dbReference>